<proteinExistence type="predicted"/>
<keyword evidence="4" id="KW-1185">Reference proteome</keyword>
<name>A0A540KC54_MALBA</name>
<dbReference type="PRINTS" id="PR01217">
    <property type="entry name" value="PRICHEXTENSN"/>
</dbReference>
<feature type="compositionally biased region" description="Pro residues" evidence="1">
    <location>
        <begin position="98"/>
        <end position="316"/>
    </location>
</feature>
<feature type="signal peptide" evidence="2">
    <location>
        <begin position="1"/>
        <end position="25"/>
    </location>
</feature>
<dbReference type="EMBL" id="VIEB01001487">
    <property type="protein sequence ID" value="TQD71811.1"/>
    <property type="molecule type" value="Genomic_DNA"/>
</dbReference>
<sequence length="622" mass="67120">MAQAMVRLGLGVFLVILSMLVGAEATAFRPKTKKVWCEDTKFYKCYHIDLYCPAACPSTCFVDCKTCKPVCQAPRPPPPRSPPPPPPPPPPPKHRRSPPPPKAYPRSPPPPKAYQHSPPPPPKAYFRSPPPPKAFHPSPPPPPKAYHHSPPPPPKAYHHSPPPPPKAYHHSPPPPPKAYHHSPPPPPKAYHHSPPPPPKAYHHSPPPPPKAYYYSPPPPPKTYPSPPPPPLVVPTPPPSNTTPPPPPTSTPSSPPPPTSTPSSPPPPTSTPSSPPPPTSMPSPPLTPPSPPPPTSTPSSPPPPTSTPSSYPPPPPSSESSGEQRVKCKNKNYPQCYGLELTCPSACPHQCEVDCVTCSPVCNCNKPGAVCQDPRFIGGDGITFYFHGKRDQDFCIVSDSNLHINAHFIGKRYQTMKRDFTWVQSLGILFGNHKLYIGAKTTSTWDDSNDRLSLSVDGQTISLPDSEGANWQSILSAGALSITRTKNTNSVEIEAEGNFKIKAVVVPITEKESLIHNYGVTEEDCFAHLDLSFKFYALSGEVSGVLGQTYASNYVSRVKMGVVMPVLGGDKEFASSTIFASDCEVARFTGDIATNDFSNNFDHYASTMNCASGVDGRGVVCKR</sequence>
<feature type="chain" id="PRO_5022179962" description="Late embryogenesis abundant protein LEA-2 subgroup domain-containing protein" evidence="2">
    <location>
        <begin position="26"/>
        <end position="622"/>
    </location>
</feature>
<reference evidence="3 4" key="1">
    <citation type="journal article" date="2019" name="G3 (Bethesda)">
        <title>Sequencing of a Wild Apple (Malus baccata) Genome Unravels the Differences Between Cultivated and Wild Apple Species Regarding Disease Resistance and Cold Tolerance.</title>
        <authorList>
            <person name="Chen X."/>
        </authorList>
    </citation>
    <scope>NUCLEOTIDE SEQUENCE [LARGE SCALE GENOMIC DNA]</scope>
    <source>
        <strain evidence="4">cv. Shandingzi</strain>
        <tissue evidence="3">Leaves</tissue>
    </source>
</reference>
<protein>
    <recommendedName>
        <fullName evidence="5">Late embryogenesis abundant protein LEA-2 subgroup domain-containing protein</fullName>
    </recommendedName>
</protein>
<evidence type="ECO:0000256" key="2">
    <source>
        <dbReference type="SAM" id="SignalP"/>
    </source>
</evidence>
<evidence type="ECO:0000313" key="4">
    <source>
        <dbReference type="Proteomes" id="UP000315295"/>
    </source>
</evidence>
<evidence type="ECO:0008006" key="5">
    <source>
        <dbReference type="Google" id="ProtNLM"/>
    </source>
</evidence>
<evidence type="ECO:0000256" key="1">
    <source>
        <dbReference type="SAM" id="MobiDB-lite"/>
    </source>
</evidence>
<evidence type="ECO:0000313" key="3">
    <source>
        <dbReference type="EMBL" id="TQD71811.1"/>
    </source>
</evidence>
<dbReference type="AlphaFoldDB" id="A0A540KC54"/>
<keyword evidence="2" id="KW-0732">Signal</keyword>
<feature type="region of interest" description="Disordered" evidence="1">
    <location>
        <begin position="73"/>
        <end position="324"/>
    </location>
</feature>
<dbReference type="PANTHER" id="PTHR31656">
    <property type="entry name" value="ROOT CAP DOMAIN-CONTAINING PROTEIN"/>
    <property type="match status" value="1"/>
</dbReference>
<organism evidence="3 4">
    <name type="scientific">Malus baccata</name>
    <name type="common">Siberian crab apple</name>
    <name type="synonym">Pyrus baccata</name>
    <dbReference type="NCBI Taxonomy" id="106549"/>
    <lineage>
        <taxon>Eukaryota</taxon>
        <taxon>Viridiplantae</taxon>
        <taxon>Streptophyta</taxon>
        <taxon>Embryophyta</taxon>
        <taxon>Tracheophyta</taxon>
        <taxon>Spermatophyta</taxon>
        <taxon>Magnoliopsida</taxon>
        <taxon>eudicotyledons</taxon>
        <taxon>Gunneridae</taxon>
        <taxon>Pentapetalae</taxon>
        <taxon>rosids</taxon>
        <taxon>fabids</taxon>
        <taxon>Rosales</taxon>
        <taxon>Rosaceae</taxon>
        <taxon>Amygdaloideae</taxon>
        <taxon>Maleae</taxon>
        <taxon>Malus</taxon>
    </lineage>
</organism>
<gene>
    <name evidence="3" type="ORF">C1H46_042659</name>
</gene>
<comment type="caution">
    <text evidence="3">The sequence shown here is derived from an EMBL/GenBank/DDBJ whole genome shotgun (WGS) entry which is preliminary data.</text>
</comment>
<dbReference type="InterPro" id="IPR009646">
    <property type="entry name" value="Root_cap"/>
</dbReference>
<dbReference type="STRING" id="106549.A0A540KC54"/>
<accession>A0A540KC54</accession>
<dbReference type="Proteomes" id="UP000315295">
    <property type="component" value="Unassembled WGS sequence"/>
</dbReference>
<feature type="compositionally biased region" description="Pro residues" evidence="1">
    <location>
        <begin position="74"/>
        <end position="91"/>
    </location>
</feature>
<dbReference type="Pfam" id="PF06830">
    <property type="entry name" value="Root_cap"/>
    <property type="match status" value="1"/>
</dbReference>